<dbReference type="Proteomes" id="UP000195141">
    <property type="component" value="Chromosome"/>
</dbReference>
<keyword evidence="2" id="KW-1185">Reference proteome</keyword>
<protein>
    <recommendedName>
        <fullName evidence="3">Replication-relaxation</fullName>
    </recommendedName>
</protein>
<reference evidence="1" key="1">
    <citation type="submission" date="2017-05" db="EMBL/GenBank/DDBJ databases">
        <authorList>
            <consortium name="The Broad Institute Genomics Platform"/>
            <consortium name="The Broad Institute Genomic Center for Infectious Diseases"/>
            <person name="Earl A."/>
            <person name="Manson A."/>
            <person name="Schwartman J."/>
            <person name="Gilmore M."/>
            <person name="Abouelleil A."/>
            <person name="Cao P."/>
            <person name="Chapman S."/>
            <person name="Cusick C."/>
            <person name="Shea T."/>
            <person name="Young S."/>
            <person name="Neafsey D."/>
            <person name="Nusbaum C."/>
            <person name="Birren B."/>
        </authorList>
    </citation>
    <scope>NUCLEOTIDE SEQUENCE</scope>
    <source>
        <strain evidence="1">9E7_DIV0242</strain>
    </source>
</reference>
<dbReference type="EMBL" id="CP147247">
    <property type="protein sequence ID" value="WYJ92514.1"/>
    <property type="molecule type" value="Genomic_DNA"/>
</dbReference>
<accession>A0AAQ3VZQ8</accession>
<evidence type="ECO:0000313" key="1">
    <source>
        <dbReference type="EMBL" id="WYJ92514.1"/>
    </source>
</evidence>
<gene>
    <name evidence="1" type="ORF">A5888_004303</name>
</gene>
<name>A0AAQ3VZQ8_9ENTE</name>
<dbReference type="InterPro" id="IPR025855">
    <property type="entry name" value="Replic_Relax"/>
</dbReference>
<reference evidence="1" key="2">
    <citation type="submission" date="2024-03" db="EMBL/GenBank/DDBJ databases">
        <title>The Genome Sequence of Enterococcus sp. DIV0242b.</title>
        <authorList>
            <consortium name="The Broad Institute Genomics Platform"/>
            <consortium name="The Broad Institute Microbial Omics Core"/>
            <consortium name="The Broad Institute Genomic Center for Infectious Diseases"/>
            <person name="Earl A."/>
            <person name="Manson A."/>
            <person name="Gilmore M."/>
            <person name="Schwartman J."/>
            <person name="Shea T."/>
            <person name="Abouelleil A."/>
            <person name="Cao P."/>
            <person name="Chapman S."/>
            <person name="Cusick C."/>
            <person name="Young S."/>
            <person name="Neafsey D."/>
            <person name="Nusbaum C."/>
            <person name="Birren B."/>
        </authorList>
    </citation>
    <scope>NUCLEOTIDE SEQUENCE</scope>
    <source>
        <strain evidence="1">9E7_DIV0242</strain>
    </source>
</reference>
<dbReference type="Pfam" id="PF13814">
    <property type="entry name" value="Replic_Relax"/>
    <property type="match status" value="1"/>
</dbReference>
<sequence length="282" mass="33225">MTKKQNERITKHELRRLSALLGETEMGCIKHIFMVKYATSNQLQRLFFTKNSSRLSNIRACNRMTARLKKHGLIDCLERRIGGERAGSGATIWTITSAGYQFLKLDDLDLKATRKRLYEPNILFLEHSLGIGEVYVRLKEMEQQNKISLINVEFESKCWRVYSENNVARFLKPDLYVNLHITEWEQFYWFEVDNNTENPKRIIRKAKEYIKFINSGVIQRQIGVIPFTVWIVPNIKRREQLLRYIHEAIPKAEMLFRVITLDELEMLIAGAEKKEADDKQNL</sequence>
<dbReference type="AlphaFoldDB" id="A0AAQ3VZQ8"/>
<evidence type="ECO:0008006" key="3">
    <source>
        <dbReference type="Google" id="ProtNLM"/>
    </source>
</evidence>
<organism evidence="1 2">
    <name type="scientific">Candidatus Enterococcus clewellii</name>
    <dbReference type="NCBI Taxonomy" id="1834193"/>
    <lineage>
        <taxon>Bacteria</taxon>
        <taxon>Bacillati</taxon>
        <taxon>Bacillota</taxon>
        <taxon>Bacilli</taxon>
        <taxon>Lactobacillales</taxon>
        <taxon>Enterococcaceae</taxon>
        <taxon>Enterococcus</taxon>
    </lineage>
</organism>
<dbReference type="RefSeq" id="WP_339101839.1">
    <property type="nucleotide sequence ID" value="NZ_CP147247.1"/>
</dbReference>
<evidence type="ECO:0000313" key="2">
    <source>
        <dbReference type="Proteomes" id="UP000195141"/>
    </source>
</evidence>
<proteinExistence type="predicted"/>